<accession>A0A9D3ABV8</accession>
<evidence type="ECO:0000313" key="4">
    <source>
        <dbReference type="Proteomes" id="UP000789325"/>
    </source>
</evidence>
<dbReference type="GO" id="GO:0005524">
    <property type="term" value="F:ATP binding"/>
    <property type="evidence" value="ECO:0007669"/>
    <property type="project" value="UniProtKB-KW"/>
</dbReference>
<proteinExistence type="predicted"/>
<feature type="domain" description="DUF4143" evidence="2">
    <location>
        <begin position="198"/>
        <end position="355"/>
    </location>
</feature>
<evidence type="ECO:0000259" key="1">
    <source>
        <dbReference type="Pfam" id="PF13173"/>
    </source>
</evidence>
<comment type="caution">
    <text evidence="3">The sequence shown here is derived from an EMBL/GenBank/DDBJ whole genome shotgun (WGS) entry which is preliminary data.</text>
</comment>
<protein>
    <submittedName>
        <fullName evidence="3">ATP-binding protein</fullName>
    </submittedName>
</protein>
<dbReference type="AlphaFoldDB" id="A0A9D3ABV8"/>
<reference evidence="3" key="1">
    <citation type="journal article" date="2021" name="PeerJ">
        <title>Extensive microbial diversity within the chicken gut microbiome revealed by metagenomics and culture.</title>
        <authorList>
            <person name="Gilroy R."/>
            <person name="Ravi A."/>
            <person name="Getino M."/>
            <person name="Pursley I."/>
            <person name="Horton D.L."/>
            <person name="Alikhan N.F."/>
            <person name="Baker D."/>
            <person name="Gharbi K."/>
            <person name="Hall N."/>
            <person name="Watson M."/>
            <person name="Adriaenssens E.M."/>
            <person name="Foster-Nyarko E."/>
            <person name="Jarju S."/>
            <person name="Secka A."/>
            <person name="Antonio M."/>
            <person name="Oren A."/>
            <person name="Chaudhuri R.R."/>
            <person name="La Ragione R."/>
            <person name="Hildebrand F."/>
            <person name="Pallen M.J."/>
        </authorList>
    </citation>
    <scope>NUCLEOTIDE SEQUENCE</scope>
    <source>
        <strain evidence="3">USAMLcec12-2067</strain>
    </source>
</reference>
<keyword evidence="3" id="KW-0547">Nucleotide-binding</keyword>
<evidence type="ECO:0000313" key="3">
    <source>
        <dbReference type="EMBL" id="HJH42214.1"/>
    </source>
</evidence>
<dbReference type="PANTHER" id="PTHR33295">
    <property type="entry name" value="ATPASE"/>
    <property type="match status" value="1"/>
</dbReference>
<gene>
    <name evidence="3" type="ORF">K8V16_00265</name>
</gene>
<dbReference type="EMBL" id="DYZL01000006">
    <property type="protein sequence ID" value="HJH42214.1"/>
    <property type="molecule type" value="Genomic_DNA"/>
</dbReference>
<dbReference type="InterPro" id="IPR025420">
    <property type="entry name" value="DUF4143"/>
</dbReference>
<dbReference type="Proteomes" id="UP000789325">
    <property type="component" value="Unassembled WGS sequence"/>
</dbReference>
<reference evidence="3" key="2">
    <citation type="submission" date="2021-09" db="EMBL/GenBank/DDBJ databases">
        <authorList>
            <person name="Gilroy R."/>
        </authorList>
    </citation>
    <scope>NUCLEOTIDE SEQUENCE</scope>
    <source>
        <strain evidence="3">USAMLcec12-2067</strain>
    </source>
</reference>
<organism evidence="3 4">
    <name type="scientific">Rubneribacter badeniensis</name>
    <dbReference type="NCBI Taxonomy" id="2070688"/>
    <lineage>
        <taxon>Bacteria</taxon>
        <taxon>Bacillati</taxon>
        <taxon>Actinomycetota</taxon>
        <taxon>Coriobacteriia</taxon>
        <taxon>Eggerthellales</taxon>
        <taxon>Eggerthellaceae</taxon>
        <taxon>Rubneribacter</taxon>
    </lineage>
</organism>
<dbReference type="PANTHER" id="PTHR33295:SF18">
    <property type="entry name" value="AAA+ ATPASE DOMAIN-CONTAINING PROTEIN"/>
    <property type="match status" value="1"/>
</dbReference>
<dbReference type="Pfam" id="PF13635">
    <property type="entry name" value="DUF4143"/>
    <property type="match status" value="1"/>
</dbReference>
<keyword evidence="3" id="KW-0067">ATP-binding</keyword>
<dbReference type="SUPFAM" id="SSF52540">
    <property type="entry name" value="P-loop containing nucleoside triphosphate hydrolases"/>
    <property type="match status" value="1"/>
</dbReference>
<evidence type="ECO:0000259" key="2">
    <source>
        <dbReference type="Pfam" id="PF13635"/>
    </source>
</evidence>
<dbReference type="InterPro" id="IPR041682">
    <property type="entry name" value="AAA_14"/>
</dbReference>
<name>A0A9D3ABV8_9ACTN</name>
<dbReference type="InterPro" id="IPR027417">
    <property type="entry name" value="P-loop_NTPase"/>
</dbReference>
<feature type="domain" description="AAA" evidence="1">
    <location>
        <begin position="20"/>
        <end position="152"/>
    </location>
</feature>
<dbReference type="Pfam" id="PF13173">
    <property type="entry name" value="AAA_14"/>
    <property type="match status" value="1"/>
</dbReference>
<sequence length="418" mass="47440">MIIQRPRYMEKLIRGMGSGQVKIVTGVRRCGKSFLLFDLFKSHLVGQGVPESNIFEMAFDRFSSKRYRDPEVFHPYLMERLEGVGGARYVLLDEVQLLGGFAEVLIDLIAMEGVDVYVTGSNAKLLSKDVVTEFRGRGQEIAMAPLSFSEFMSAYDGGKHDGYREYATYGGLPGIFARETPEEKADYLNSLYKEVYLRDIVERNDVRDPGNLEGLVDVLSSAIGSLTNASKLAATFKSRKGARMAPETVERYLSFLEDSFLLRRAKRYDVKGRRYIGTPFKFYFADLGLRNARMNFRQMEETHIMENVIYNELVGRGLGVDVGVVPVSTKGEDGKSQRVQLEIDFVCNRGSKRYYVQSAFALPTSEKREQEQRPLLKAGDGFKKVIVTKEGFEPHYNEDGILEMNVYDFLLNQDSLDF</sequence>